<accession>S5SVZ0</accession>
<dbReference type="PATRIC" id="fig|1224163.3.peg.1930"/>
<evidence type="ECO:0000313" key="8">
    <source>
        <dbReference type="EMBL" id="AGS35389.1"/>
    </source>
</evidence>
<dbReference type="InterPro" id="IPR036188">
    <property type="entry name" value="FAD/NAD-bd_sf"/>
</dbReference>
<keyword evidence="4" id="KW-0274">FAD</keyword>
<evidence type="ECO:0000256" key="5">
    <source>
        <dbReference type="ARBA" id="ARBA00022857"/>
    </source>
</evidence>
<dbReference type="Gene3D" id="3.50.50.60">
    <property type="entry name" value="FAD/NAD(P)-binding domain"/>
    <property type="match status" value="2"/>
</dbReference>
<proteinExistence type="inferred from homology"/>
<dbReference type="AlphaFoldDB" id="S5SVZ0"/>
<keyword evidence="3" id="KW-0285">Flavoprotein</keyword>
<comment type="cofactor">
    <cofactor evidence="1">
        <name>FAD</name>
        <dbReference type="ChEBI" id="CHEBI:57692"/>
    </cofactor>
</comment>
<dbReference type="Proteomes" id="UP000015388">
    <property type="component" value="Chromosome"/>
</dbReference>
<evidence type="ECO:0000256" key="7">
    <source>
        <dbReference type="ARBA" id="ARBA00023033"/>
    </source>
</evidence>
<dbReference type="PANTHER" id="PTHR43098:SF3">
    <property type="entry name" value="L-ORNITHINE N(5)-MONOOXYGENASE-RELATED"/>
    <property type="match status" value="1"/>
</dbReference>
<dbReference type="PANTHER" id="PTHR43098">
    <property type="entry name" value="L-ORNITHINE N(5)-MONOOXYGENASE-RELATED"/>
    <property type="match status" value="1"/>
</dbReference>
<dbReference type="OrthoDB" id="5168853at2"/>
<sequence length="553" mass="60214">MSALTTPDVDVVVVGAGFAGMYATHLLRTKNNLTVQGFERGSGVGGTWFWNRYPGARCDAESIVYSYSFDDEIQQEWTWSERWATQPEILEYANFVADKIGIRDTFRFNTEVASMAWDDDSQTWTTTTAAGDKTVSKYVVTAVGCLSASQVPDFKGLSDFAGQVYHTGAWPHEGVDFTGKRVCVIGTGSSGIQSIPRIAEAADHVTVFQRTATFTVPAQNRPLGVDEMAQVKAVYPALREHAKSTAAGVIVKQPIGRALELDAETVRAELDARWAQGGPTFMNAFTDTMSDLEANEITAEYVRERVREIVQDPETAELLSPHAYPIGTKRICVDTDYYETYNRDNVDLVSVKEHPIEKIGTRGPVVNGVEYDCDVLVMATGFDAITGPLLRLNITGSEGRPLSEAWAEGGKSYLGLAVAGFPNMFTVTGPGSPSVLTNMILSIEQHVEWITDFLLDLEDAGVGVVEASLQAQEQWVADVNAIADQTLYPQAASWYMGSNVPGKARVFMPYAGGADAYRAICDEIVSSGYSGFVMDAGASERAEQRQEEMAPVV</sequence>
<protein>
    <submittedName>
        <fullName evidence="8">Cyclohexanone monooxygenase</fullName>
    </submittedName>
</protein>
<gene>
    <name evidence="8" type="ORF">B841_09585</name>
</gene>
<dbReference type="InterPro" id="IPR050775">
    <property type="entry name" value="FAD-binding_Monooxygenases"/>
</dbReference>
<dbReference type="KEGG" id="cmd:B841_09585"/>
<dbReference type="eggNOG" id="COG2072">
    <property type="taxonomic scope" value="Bacteria"/>
</dbReference>
<dbReference type="HOGENOM" id="CLU_006937_8_1_11"/>
<dbReference type="SUPFAM" id="SSF51905">
    <property type="entry name" value="FAD/NAD(P)-binding domain"/>
    <property type="match status" value="3"/>
</dbReference>
<keyword evidence="9" id="KW-1185">Reference proteome</keyword>
<evidence type="ECO:0000256" key="4">
    <source>
        <dbReference type="ARBA" id="ARBA00022827"/>
    </source>
</evidence>
<evidence type="ECO:0000256" key="3">
    <source>
        <dbReference type="ARBA" id="ARBA00022630"/>
    </source>
</evidence>
<dbReference type="STRING" id="1224163.B841_09585"/>
<reference evidence="8 9" key="1">
    <citation type="submission" date="2012-11" db="EMBL/GenBank/DDBJ databases">
        <title>The complete genome sequence of Corynebacterium maris Coryn-1 (=DSM 45190).</title>
        <authorList>
            <person name="Schaffert L."/>
            <person name="Albersmeier A."/>
            <person name="Kalinowski J."/>
            <person name="Ruckert C."/>
        </authorList>
    </citation>
    <scope>NUCLEOTIDE SEQUENCE [LARGE SCALE GENOMIC DNA]</scope>
    <source>
        <strain evidence="9">Coryn-1</strain>
    </source>
</reference>
<comment type="similarity">
    <text evidence="2">Belongs to the FAD-binding monooxygenase family.</text>
</comment>
<evidence type="ECO:0000256" key="2">
    <source>
        <dbReference type="ARBA" id="ARBA00010139"/>
    </source>
</evidence>
<evidence type="ECO:0000313" key="9">
    <source>
        <dbReference type="Proteomes" id="UP000015388"/>
    </source>
</evidence>
<dbReference type="RefSeq" id="WP_020935322.1">
    <property type="nucleotide sequence ID" value="NC_021915.1"/>
</dbReference>
<dbReference type="Pfam" id="PF00743">
    <property type="entry name" value="FMO-like"/>
    <property type="match status" value="1"/>
</dbReference>
<keyword evidence="7 8" id="KW-0503">Monooxygenase</keyword>
<evidence type="ECO:0000256" key="6">
    <source>
        <dbReference type="ARBA" id="ARBA00023002"/>
    </source>
</evidence>
<dbReference type="GO" id="GO:0004499">
    <property type="term" value="F:N,N-dimethylaniline monooxygenase activity"/>
    <property type="evidence" value="ECO:0007669"/>
    <property type="project" value="InterPro"/>
</dbReference>
<keyword evidence="6" id="KW-0560">Oxidoreductase</keyword>
<dbReference type="GO" id="GO:0050660">
    <property type="term" value="F:flavin adenine dinucleotide binding"/>
    <property type="evidence" value="ECO:0007669"/>
    <property type="project" value="InterPro"/>
</dbReference>
<dbReference type="EMBL" id="CP003924">
    <property type="protein sequence ID" value="AGS35389.1"/>
    <property type="molecule type" value="Genomic_DNA"/>
</dbReference>
<dbReference type="GO" id="GO:0050661">
    <property type="term" value="F:NADP binding"/>
    <property type="evidence" value="ECO:0007669"/>
    <property type="project" value="InterPro"/>
</dbReference>
<keyword evidence="5" id="KW-0521">NADP</keyword>
<evidence type="ECO:0000256" key="1">
    <source>
        <dbReference type="ARBA" id="ARBA00001974"/>
    </source>
</evidence>
<dbReference type="InterPro" id="IPR020946">
    <property type="entry name" value="Flavin_mOase-like"/>
</dbReference>
<name>S5SVZ0_9CORY</name>
<organism evidence="8 9">
    <name type="scientific">Corynebacterium maris DSM 45190</name>
    <dbReference type="NCBI Taxonomy" id="1224163"/>
    <lineage>
        <taxon>Bacteria</taxon>
        <taxon>Bacillati</taxon>
        <taxon>Actinomycetota</taxon>
        <taxon>Actinomycetes</taxon>
        <taxon>Mycobacteriales</taxon>
        <taxon>Corynebacteriaceae</taxon>
        <taxon>Corynebacterium</taxon>
    </lineage>
</organism>